<comment type="caution">
    <text evidence="4">The sequence shown here is derived from an EMBL/GenBank/DDBJ whole genome shotgun (WGS) entry which is preliminary data.</text>
</comment>
<dbReference type="InterPro" id="IPR018003">
    <property type="entry name" value="Insecticidal_toxin/plasmid_vir"/>
</dbReference>
<name>A0A2W4T0F0_9GAMM</name>
<proteinExistence type="predicted"/>
<dbReference type="Pfam" id="PF03538">
    <property type="entry name" value="VRP1"/>
    <property type="match status" value="1"/>
</dbReference>
<dbReference type="EMBL" id="QJPH01000321">
    <property type="protein sequence ID" value="PZN78314.1"/>
    <property type="molecule type" value="Genomic_DNA"/>
</dbReference>
<evidence type="ECO:0000313" key="5">
    <source>
        <dbReference type="Proteomes" id="UP000249396"/>
    </source>
</evidence>
<protein>
    <submittedName>
        <fullName evidence="4">Uncharacterized protein</fullName>
    </submittedName>
</protein>
<accession>A0A2W4T0F0</accession>
<evidence type="ECO:0000256" key="1">
    <source>
        <dbReference type="ARBA" id="ARBA00023026"/>
    </source>
</evidence>
<dbReference type="InterPro" id="IPR041079">
    <property type="entry name" value="Neuraminidase-like"/>
</dbReference>
<evidence type="ECO:0000259" key="2">
    <source>
        <dbReference type="Pfam" id="PF18413"/>
    </source>
</evidence>
<evidence type="ECO:0000313" key="4">
    <source>
        <dbReference type="EMBL" id="PZN78314.1"/>
    </source>
</evidence>
<keyword evidence="1" id="KW-0843">Virulence</keyword>
<evidence type="ECO:0000259" key="3">
    <source>
        <dbReference type="Pfam" id="PF20220"/>
    </source>
</evidence>
<feature type="domain" description="Neuraminidase-like" evidence="2">
    <location>
        <begin position="2138"/>
        <end position="2272"/>
    </location>
</feature>
<sequence>MSEINTLNSVLPSRESPQLSLQGNLVFDNGLVAAGITARLYSVNFGGKNIKLGETKSDAQGKYAISYTFPGSSLPNIQVRVLDASGNEVPVSRTKFSAQNSETLNLVVPSSVQPLAPEFQRLATDMKTIGGVAQLAGTVEGADRQDLTLLNQSTNWDARLLAIAATAAQQMPVTGMDQESLYGLFRIGLPSDPSLLAMVPAVTVQQALIKANKAGIVAVAGDRINNAVNAFKAFATKTQLAMTAQGAVSSFGNILSVTLTDPGQQAAFTNLYLTHYDSSNFWTQAAALKIPARTLDVLKFQGKLLYLTHNSAPLAQKLQNDLGLVNNLSQIVYKDYYRPESWQTTLKSLAGNGGDQALQALIPGIYPGKTTNDRLTAYSADLARKIRISFPTEATARMIENKELTHFSGKTGGEVASFLKAAASLGYKLGRTPLNAFLNNPPAGLPTLGSDSKQSLKTLHRLFQITPSTESLQAAVNLGFTSARQIAGYSKGQFISKFSQEFPPGEAEIVYGQAQTVSSVTFNFFAMAKQLDNSAPAYALSASETDRQNAKNAIVQQFPTMAQLFGNLDFCQCDQCRSVLSPAAYFVDLLEFLNKSASNAKGYTPLDVLIGQDKTVNPITVTGRRPDLAALPLTCENTNTAMPYIDLVNEILEYYIANSQLDAKAAYDTGTATTADLTAEPQNILPSVYNGPLKQAAYPLNLPFDLWIETVRGFLNYFNAPLAQVLRVLRPANSLELFSDGKNFPYYNAQILSESLGLSPSEYGVLTVADSTSVTNWFKLYGYSAEPTALSELKSAKTLSQRLGLSYQELTDLVTTGFLNPSLYALTFQFKRYGIEMSDAFSYTNQPGYPALTGQAKTDFEALLDGITLKYKNQNNSSTFNARTWLSLLLPANFSKKVLVLDDPNSGCDFSGTILQYADGSPAVVLDYLRFNLFTRLWKKLGWTLDETDRALQLFFPANLPPWGDPAFSTAFGSAWKTALVYLAHLDDLNNTLTPALGRIALLPFWANLPVIGDDPLYAQLFLTSSTLNSDWAFDDPNGQFPTPLTDFATAPPSTLAAHQPTVQGVLGITADEVAAILADAGAAATTVAILVGGSNTIVPSFTLDNLSICHRYSSLAKCLQLSVQELINLKDLSGLDLFQPLSGNPLTALADDRLYTQILLFVKQVAAVQNSGFSVEDLQYLLRHQFDPVGKYQNDPNTQTALVQTLSNGLRQIQAQNAVPSPAALLGMSESLIDQTLSRLLPAGMLTSLFALLSDSRTYTVSTRPVLPANQIDPKPFASESALSFNYDPVSDTQSVTYTGLLLNWKKSQLEHINNTPLFSSLLDQLQTAAQQSLVQRVGDFLGVWASLAEYQAVQTGLPAGLPPDKLMPLDPALTLSYDASDSLQWLGYRGVLTDAKKNVLTSLAIPPPLSTVMATLLNTIQQQTQPAYSQLVGTILAMWVNLHTYVSMQNAANAFDSVAFFDALAAARQNGTITDPFPQLQFSYDPTANQQTLTCMGVLTDAMRLQLLNLLPASPLLGSLLQDVRNQVVTMFQMLADGLLSVTANDLDTYVKPFVGIDASKQRKLVKAELVQAFLPLLAQKLSRELVLQTLSANLASDSNLIEALVTDAALLSDPTNTGTSLLETFLSVGKQGVSALFYTSTDGTGAFQSGGIAVTPDTADPTNSKTGTASAHFEGYLQVPTDGPYRFFAELGDTGAAAALQIDSPDPTALLANPVIPSSSKATKPNDEVSQFVQLKGGVAYHFSLDFSSLGPHGASLLIQGETLPKGPLSQIVLYPQQAFVSFNRAKTLLSKVLQIVQVTGLDLREITYLTANASQFSNLKLSALPTQPSDDSPKNARNLFFQFLMLADYADLRKGPAGGTDGLIDVFQAAAQNAPQEPNTPWTLLANLTRRDAQVVHGVATALGTDQHFSNNLGIRRLWDALQLVQLVGIPVSVLTVATFVASLNPPPSFAPGQIAASFKNAVQAKYTASSWRPIAQSVFDKLRQKKRDALVAYLVQHLSLENSNQLFEYFLVDPGMEPVVQTSRLRLAMSSVQTFIQRCLLNLENANTNPALNVSPSAIDADTWEWMKRYRVWQANREIFLYPENWMEPELRLDKSDLFQTLEGTLLQGDVTSDLVETALLQYLQDLDVRARLDIVASYLEQSLSANGVSILHVLGRTYSHPHKYFYRTYASGAWSAWEAVNVEIQGDHIVLAVWRGRLNVYWVTFISQTQPPQSSNNNNQGKGVGSLNFGELATDIFSAQAQPQIKLQLHWSEYLHGKWSNTISTDINRFQAIIVPQDFDPRNVPIHVSKEVDASGGEGAIKIHLDLAYPDDGASFRVTSKNCNPDFNEQYWEPAPEMVYNATGVDATLYTGSGSLAVSFQNNLSIYGTSTPENETILQSAKNFAILPCSNPVVPSPFLDPKDPAYQQAGSLVSPFFYKDTGDPSNSNELTFFVQPSLTETTLQEWSGWAIPPAVPVKNWNIGSLVGQVQVISQVPVAGPFPVNPVDPAYSVYPLLDMTDWVTNSSTAVLFGNLAIGKNGGINLGVSTSSVMPSGLLNPSGVVTSGLVSGGVTGYSSAGLPASQSMNLVGGQGINLNLLANINQSLRNSSTTTVATMSLQSKS</sequence>
<dbReference type="InterPro" id="IPR046839">
    <property type="entry name" value="ABC_toxin_N"/>
</dbReference>
<dbReference type="Pfam" id="PF20220">
    <property type="entry name" value="ABC_toxin_N"/>
    <property type="match status" value="1"/>
</dbReference>
<dbReference type="Proteomes" id="UP000249396">
    <property type="component" value="Unassembled WGS sequence"/>
</dbReference>
<reference evidence="4 5" key="1">
    <citation type="journal article" date="2018" name="Aquat. Microb. Ecol.">
        <title>Gammaproteobacterial methanotrophs dominate.</title>
        <authorList>
            <person name="Rissanen A.J."/>
            <person name="Saarenheimo J."/>
            <person name="Tiirola M."/>
            <person name="Peura S."/>
            <person name="Aalto S.L."/>
            <person name="Karvinen A."/>
            <person name="Nykanen H."/>
        </authorList>
    </citation>
    <scope>NUCLEOTIDE SEQUENCE [LARGE SCALE GENOMIC DNA]</scope>
    <source>
        <strain evidence="4">AMbin10</strain>
    </source>
</reference>
<dbReference type="Pfam" id="PF18413">
    <property type="entry name" value="Neuraminidase"/>
    <property type="match status" value="1"/>
</dbReference>
<gene>
    <name evidence="4" type="ORF">DM484_13125</name>
</gene>
<organism evidence="4 5">
    <name type="scientific">Candidatus Methylumidiphilus alinenensis</name>
    <dbReference type="NCBI Taxonomy" id="2202197"/>
    <lineage>
        <taxon>Bacteria</taxon>
        <taxon>Pseudomonadati</taxon>
        <taxon>Pseudomonadota</taxon>
        <taxon>Gammaproteobacteria</taxon>
        <taxon>Methylococcales</taxon>
        <taxon>Candidatus Methylumidiphilus</taxon>
    </lineage>
</organism>
<feature type="domain" description="ABC toxin N-terminal" evidence="3">
    <location>
        <begin position="1985"/>
        <end position="2108"/>
    </location>
</feature>